<sequence length="95" mass="11208">MSIIIVWFPHPVPPVLHPRRKRPRKRIPCLCTPVITWLASNLDHGKLPAEERVCSSFWPLPLPPARRRTFHNCEKLRRNRFLVEHLNVILSHKIA</sequence>
<dbReference type="EMBL" id="BGPR01000420">
    <property type="protein sequence ID" value="GBM19280.1"/>
    <property type="molecule type" value="Genomic_DNA"/>
</dbReference>
<dbReference type="Proteomes" id="UP000499080">
    <property type="component" value="Unassembled WGS sequence"/>
</dbReference>
<keyword evidence="2" id="KW-1185">Reference proteome</keyword>
<accession>A0A4Y2DR32</accession>
<gene>
    <name evidence="1" type="ORF">AVEN_259864_1</name>
</gene>
<evidence type="ECO:0000313" key="1">
    <source>
        <dbReference type="EMBL" id="GBM19280.1"/>
    </source>
</evidence>
<proteinExistence type="predicted"/>
<name>A0A4Y2DR32_ARAVE</name>
<protein>
    <submittedName>
        <fullName evidence="1">Uncharacterized protein</fullName>
    </submittedName>
</protein>
<organism evidence="1 2">
    <name type="scientific">Araneus ventricosus</name>
    <name type="common">Orbweaver spider</name>
    <name type="synonym">Epeira ventricosa</name>
    <dbReference type="NCBI Taxonomy" id="182803"/>
    <lineage>
        <taxon>Eukaryota</taxon>
        <taxon>Metazoa</taxon>
        <taxon>Ecdysozoa</taxon>
        <taxon>Arthropoda</taxon>
        <taxon>Chelicerata</taxon>
        <taxon>Arachnida</taxon>
        <taxon>Araneae</taxon>
        <taxon>Araneomorphae</taxon>
        <taxon>Entelegynae</taxon>
        <taxon>Araneoidea</taxon>
        <taxon>Araneidae</taxon>
        <taxon>Araneus</taxon>
    </lineage>
</organism>
<evidence type="ECO:0000313" key="2">
    <source>
        <dbReference type="Proteomes" id="UP000499080"/>
    </source>
</evidence>
<reference evidence="1 2" key="1">
    <citation type="journal article" date="2019" name="Sci. Rep.">
        <title>Orb-weaving spider Araneus ventricosus genome elucidates the spidroin gene catalogue.</title>
        <authorList>
            <person name="Kono N."/>
            <person name="Nakamura H."/>
            <person name="Ohtoshi R."/>
            <person name="Moran D.A.P."/>
            <person name="Shinohara A."/>
            <person name="Yoshida Y."/>
            <person name="Fujiwara M."/>
            <person name="Mori M."/>
            <person name="Tomita M."/>
            <person name="Arakawa K."/>
        </authorList>
    </citation>
    <scope>NUCLEOTIDE SEQUENCE [LARGE SCALE GENOMIC DNA]</scope>
</reference>
<dbReference type="AlphaFoldDB" id="A0A4Y2DR32"/>
<comment type="caution">
    <text evidence="1">The sequence shown here is derived from an EMBL/GenBank/DDBJ whole genome shotgun (WGS) entry which is preliminary data.</text>
</comment>